<evidence type="ECO:0000313" key="1">
    <source>
        <dbReference type="EMBL" id="EEC16695.1"/>
    </source>
</evidence>
<evidence type="ECO:0000313" key="3">
    <source>
        <dbReference type="Proteomes" id="UP000001555"/>
    </source>
</evidence>
<dbReference type="HOGENOM" id="CLU_2707544_0_0_1"/>
<dbReference type="Proteomes" id="UP000001555">
    <property type="component" value="Unassembled WGS sequence"/>
</dbReference>
<protein>
    <submittedName>
        <fullName evidence="1 2">Uncharacterized protein</fullName>
    </submittedName>
</protein>
<dbReference type="EMBL" id="ABJB010719840">
    <property type="status" value="NOT_ANNOTATED_CDS"/>
    <property type="molecule type" value="Genomic_DNA"/>
</dbReference>
<dbReference type="PaxDb" id="6945-B7QCX3"/>
<keyword evidence="3" id="KW-1185">Reference proteome</keyword>
<dbReference type="EMBL" id="DS909789">
    <property type="protein sequence ID" value="EEC16695.1"/>
    <property type="molecule type" value="Genomic_DNA"/>
</dbReference>
<sequence length="73" mass="8275">MQSFFGVLKSILEFYIKPEYLETTALPDARFEDSSKFLAQDEMYIRAKPTATLAGNVPVAWIRVRGIILDYGA</sequence>
<reference evidence="1 3" key="1">
    <citation type="submission" date="2008-03" db="EMBL/GenBank/DDBJ databases">
        <title>Annotation of Ixodes scapularis.</title>
        <authorList>
            <consortium name="Ixodes scapularis Genome Project Consortium"/>
            <person name="Caler E."/>
            <person name="Hannick L.I."/>
            <person name="Bidwell S."/>
            <person name="Joardar V."/>
            <person name="Thiagarajan M."/>
            <person name="Amedeo P."/>
            <person name="Galinsky K.J."/>
            <person name="Schobel S."/>
            <person name="Inman J."/>
            <person name="Hostetler J."/>
            <person name="Miller J."/>
            <person name="Hammond M."/>
            <person name="Megy K."/>
            <person name="Lawson D."/>
            <person name="Kodira C."/>
            <person name="Sutton G."/>
            <person name="Meyer J."/>
            <person name="Hill C.A."/>
            <person name="Birren B."/>
            <person name="Nene V."/>
            <person name="Collins F."/>
            <person name="Alarcon-Chaidez F."/>
            <person name="Wikel S."/>
            <person name="Strausberg R."/>
        </authorList>
    </citation>
    <scope>NUCLEOTIDE SEQUENCE [LARGE SCALE GENOMIC DNA]</scope>
    <source>
        <strain evidence="3">Wikel</strain>
        <strain evidence="1">Wikel colony</strain>
    </source>
</reference>
<dbReference type="EnsemblMetazoa" id="ISCW013146-RA">
    <property type="protein sequence ID" value="ISCW013146-PA"/>
    <property type="gene ID" value="ISCW013146"/>
</dbReference>
<dbReference type="InParanoid" id="B7QCX3"/>
<proteinExistence type="predicted"/>
<organism>
    <name type="scientific">Ixodes scapularis</name>
    <name type="common">Black-legged tick</name>
    <name type="synonym">Deer tick</name>
    <dbReference type="NCBI Taxonomy" id="6945"/>
    <lineage>
        <taxon>Eukaryota</taxon>
        <taxon>Metazoa</taxon>
        <taxon>Ecdysozoa</taxon>
        <taxon>Arthropoda</taxon>
        <taxon>Chelicerata</taxon>
        <taxon>Arachnida</taxon>
        <taxon>Acari</taxon>
        <taxon>Parasitiformes</taxon>
        <taxon>Ixodida</taxon>
        <taxon>Ixodoidea</taxon>
        <taxon>Ixodidae</taxon>
        <taxon>Ixodinae</taxon>
        <taxon>Ixodes</taxon>
    </lineage>
</organism>
<dbReference type="VEuPathDB" id="VectorBase:ISCW013146"/>
<gene>
    <name evidence="1" type="ORF">IscW_ISCW013146</name>
</gene>
<dbReference type="AlphaFoldDB" id="B7QCX3"/>
<dbReference type="VEuPathDB" id="VectorBase:ISCI013146"/>
<accession>B7QCX3</accession>
<evidence type="ECO:0000313" key="2">
    <source>
        <dbReference type="EnsemblMetazoa" id="ISCW013146-PA"/>
    </source>
</evidence>
<reference evidence="2" key="2">
    <citation type="submission" date="2020-05" db="UniProtKB">
        <authorList>
            <consortium name="EnsemblMetazoa"/>
        </authorList>
    </citation>
    <scope>IDENTIFICATION</scope>
    <source>
        <strain evidence="2">wikel</strain>
    </source>
</reference>
<name>B7QCX3_IXOSC</name>